<sequence>MNMNHYLQLMGIDVWRLRTPVSNHYYHYDLLDTQDRQVGVLLADAVLKDEKESQLVEKIAKATKKQIRGGLKEGRPNPEKLGQCVIILLGNRVTQSFSQVNFPQIITSHSPAELLRDGDLKPKTWNALKKAMQLMEA</sequence>
<evidence type="ECO:0000313" key="1">
    <source>
        <dbReference type="EMBL" id="ABS77821.2"/>
    </source>
</evidence>
<dbReference type="KEGG" id="cbd:CBUD_0867"/>
<dbReference type="RefSeq" id="WP_010957811.1">
    <property type="nucleotide sequence ID" value="NC_009727.1"/>
</dbReference>
<evidence type="ECO:0000313" key="2">
    <source>
        <dbReference type="Proteomes" id="UP000008555"/>
    </source>
</evidence>
<reference evidence="1 2" key="1">
    <citation type="journal article" date="2009" name="Infect. Immun.">
        <title>Comparative genomics reveal extensive transposon-mediated genomic plasticity and diversity among potential effector proteins within the genus Coxiella.</title>
        <authorList>
            <person name="Beare P.A."/>
            <person name="Unsworth N."/>
            <person name="Andoh M."/>
            <person name="Voth D.E."/>
            <person name="Omsland A."/>
            <person name="Gilk S.D."/>
            <person name="Williams K.P."/>
            <person name="Sobral B.W."/>
            <person name="Kupko J.J.III."/>
            <person name="Porcella S.F."/>
            <person name="Samuel J.E."/>
            <person name="Heinzen R.A."/>
        </authorList>
    </citation>
    <scope>NUCLEOTIDE SEQUENCE [LARGE SCALE GENOMIC DNA]</scope>
    <source>
        <strain evidence="1 2">Dugway 5J108-111</strain>
    </source>
</reference>
<dbReference type="Proteomes" id="UP000008555">
    <property type="component" value="Chromosome"/>
</dbReference>
<proteinExistence type="predicted"/>
<dbReference type="AlphaFoldDB" id="A9KFF7"/>
<name>A9KFF7_COXBN</name>
<organism evidence="1 2">
    <name type="scientific">Coxiella burnetii (strain Dugway 5J108-111)</name>
    <dbReference type="NCBI Taxonomy" id="434922"/>
    <lineage>
        <taxon>Bacteria</taxon>
        <taxon>Pseudomonadati</taxon>
        <taxon>Pseudomonadota</taxon>
        <taxon>Gammaproteobacteria</taxon>
        <taxon>Legionellales</taxon>
        <taxon>Coxiellaceae</taxon>
        <taxon>Coxiella</taxon>
    </lineage>
</organism>
<accession>A9KFF7</accession>
<dbReference type="HOGENOM" id="CLU_1882268_0_0_6"/>
<protein>
    <submittedName>
        <fullName evidence="1">Uncharacterized protein</fullName>
    </submittedName>
</protein>
<dbReference type="EMBL" id="CP000733">
    <property type="protein sequence ID" value="ABS77821.2"/>
    <property type="molecule type" value="Genomic_DNA"/>
</dbReference>
<gene>
    <name evidence="1" type="ordered locus">CBUD_0867</name>
</gene>